<dbReference type="PANTHER" id="PTHR11236:SF48">
    <property type="entry name" value="ISOCHORISMATE SYNTHASE MENF"/>
    <property type="match status" value="1"/>
</dbReference>
<evidence type="ECO:0000256" key="6">
    <source>
        <dbReference type="ARBA" id="ARBA00023239"/>
    </source>
</evidence>
<dbReference type="PANTHER" id="PTHR11236">
    <property type="entry name" value="AMINOBENZOATE/ANTHRANILATE SYNTHASE"/>
    <property type="match status" value="1"/>
</dbReference>
<evidence type="ECO:0000313" key="12">
    <source>
        <dbReference type="Proteomes" id="UP000192486"/>
    </source>
</evidence>
<dbReference type="InterPro" id="IPR005801">
    <property type="entry name" value="ADC_synthase"/>
</dbReference>
<evidence type="ECO:0000256" key="5">
    <source>
        <dbReference type="ARBA" id="ARBA00022842"/>
    </source>
</evidence>
<reference evidence="11 12" key="1">
    <citation type="submission" date="2016-04" db="EMBL/GenBank/DDBJ databases">
        <title>Comparative Genomics and Epigenetics of Sporosarcina ureae.</title>
        <authorList>
            <person name="Oliver A.S."/>
            <person name="Cooper K.K."/>
        </authorList>
    </citation>
    <scope>NUCLEOTIDE SEQUENCE [LARGE SCALE GENOMIC DNA]</scope>
    <source>
        <strain evidence="11 12">S204</strain>
    </source>
</reference>
<feature type="domain" description="Anthranilate synthase component I N-terminal" evidence="10">
    <location>
        <begin position="20"/>
        <end position="154"/>
    </location>
</feature>
<comment type="function">
    <text evidence="7">Part of a heterotetrameric complex that catalyzes the two-step biosynthesis of anthranilate, an intermediate in the biosynthesis of L-tryptophan. In the first step, the glutamine-binding beta subunit (TrpG) of anthranilate synthase (AS) provides the glutamine amidotransferase activity which generates ammonia as a substrate that, along with chorismate, is used in the second step, catalyzed by the large alpha subunit of AS (TrpE) to produce anthranilate. In the absence of TrpG, TrpE can synthesize anthranilate directly from chorismate and high concentrations of ammonia.</text>
</comment>
<evidence type="ECO:0000256" key="7">
    <source>
        <dbReference type="ARBA" id="ARBA00025634"/>
    </source>
</evidence>
<dbReference type="PRINTS" id="PR00095">
    <property type="entry name" value="ANTSNTHASEI"/>
</dbReference>
<comment type="cofactor">
    <cofactor evidence="1">
        <name>Mg(2+)</name>
        <dbReference type="ChEBI" id="CHEBI:18420"/>
    </cofactor>
</comment>
<dbReference type="EMBL" id="CP015108">
    <property type="protein sequence ID" value="ARF14449.1"/>
    <property type="molecule type" value="Genomic_DNA"/>
</dbReference>
<dbReference type="Pfam" id="PF04715">
    <property type="entry name" value="Anth_synt_I_N"/>
    <property type="match status" value="1"/>
</dbReference>
<proteinExistence type="predicted"/>
<evidence type="ECO:0000256" key="4">
    <source>
        <dbReference type="ARBA" id="ARBA00022723"/>
    </source>
</evidence>
<feature type="domain" description="Chorismate-utilising enzyme C-terminal" evidence="9">
    <location>
        <begin position="197"/>
        <end position="450"/>
    </location>
</feature>
<keyword evidence="6" id="KW-0456">Lyase</keyword>
<evidence type="ECO:0000256" key="1">
    <source>
        <dbReference type="ARBA" id="ARBA00001946"/>
    </source>
</evidence>
<sequence>MNMMTEQKNLRVTTRKIEGDSLTPILIFRRLKGNHKFLLESSSQAGGSGRYSFIGLNPQKAYRGRDGVVEEIVYSTNRTYTHEGDLYTLLKRLMPRITEDAGFPFTGGAVGYVGYGAARNGEQRTADDLQMPDVYFNIYDTIVIYDHQLHEVTLLHTEINPVYEAPDLDAIEDMIVNGSVDKEDSVSLSDYRCAISKEEFERRVQIVIDAIKEGQAEQVVLSRRFEADITGDPFALYRKLRRRNPSPYMYYMEFEDHTVIGTSPESLVRVTGDKVLTNPIAGTRRRGRDQAEDEALEIELRNDPKELAEHDMLLEVSKKELQQICRPETIEVANYLETVRYEHVMHLVSEVTGDLAPGLHALDALKATMPAGTVTGSPKPIAMDMIDELEDQHRGIYGGAIGYIGLNGNIDFALTIRTMLVKEGKAYVQAGAGIVGASVPSLEYKETSNKARSLLEATEMTK</sequence>
<keyword evidence="4" id="KW-0479">Metal-binding</keyword>
<organism evidence="11 12">
    <name type="scientific">Sporosarcina ureae</name>
    <dbReference type="NCBI Taxonomy" id="1571"/>
    <lineage>
        <taxon>Bacteria</taxon>
        <taxon>Bacillati</taxon>
        <taxon>Bacillota</taxon>
        <taxon>Bacilli</taxon>
        <taxon>Bacillales</taxon>
        <taxon>Caryophanaceae</taxon>
        <taxon>Sporosarcina</taxon>
    </lineage>
</organism>
<gene>
    <name evidence="11" type="ORF">SporoS204_10020</name>
</gene>
<keyword evidence="12" id="KW-1185">Reference proteome</keyword>
<comment type="subunit">
    <text evidence="2">Heterotetramer consisting of two non-identical subunits: a beta subunit (TrpG) and a large alpha subunit (TrpE).</text>
</comment>
<dbReference type="Gene3D" id="3.60.120.10">
    <property type="entry name" value="Anthranilate synthase"/>
    <property type="match status" value="1"/>
</dbReference>
<evidence type="ECO:0000259" key="10">
    <source>
        <dbReference type="Pfam" id="PF04715"/>
    </source>
</evidence>
<protein>
    <recommendedName>
        <fullName evidence="3">Anthranilate synthase component 1</fullName>
    </recommendedName>
</protein>
<evidence type="ECO:0000256" key="2">
    <source>
        <dbReference type="ARBA" id="ARBA00011575"/>
    </source>
</evidence>
<keyword evidence="5" id="KW-0460">Magnesium</keyword>
<dbReference type="SUPFAM" id="SSF56322">
    <property type="entry name" value="ADC synthase"/>
    <property type="match status" value="1"/>
</dbReference>
<name>A0ABN4YSZ8_SPOUR</name>
<comment type="catalytic activity">
    <reaction evidence="8">
        <text>chorismate + L-glutamine = anthranilate + pyruvate + L-glutamate + H(+)</text>
        <dbReference type="Rhea" id="RHEA:21732"/>
        <dbReference type="ChEBI" id="CHEBI:15361"/>
        <dbReference type="ChEBI" id="CHEBI:15378"/>
        <dbReference type="ChEBI" id="CHEBI:16567"/>
        <dbReference type="ChEBI" id="CHEBI:29748"/>
        <dbReference type="ChEBI" id="CHEBI:29985"/>
        <dbReference type="ChEBI" id="CHEBI:58359"/>
        <dbReference type="EC" id="4.1.3.27"/>
    </reaction>
</comment>
<accession>A0ABN4YSZ8</accession>
<dbReference type="InterPro" id="IPR019999">
    <property type="entry name" value="Anth_synth_I-like"/>
</dbReference>
<evidence type="ECO:0000256" key="3">
    <source>
        <dbReference type="ARBA" id="ARBA00020653"/>
    </source>
</evidence>
<dbReference type="InterPro" id="IPR006805">
    <property type="entry name" value="Anth_synth_I_N"/>
</dbReference>
<evidence type="ECO:0000256" key="8">
    <source>
        <dbReference type="ARBA" id="ARBA00047683"/>
    </source>
</evidence>
<evidence type="ECO:0000313" key="11">
    <source>
        <dbReference type="EMBL" id="ARF14449.1"/>
    </source>
</evidence>
<dbReference type="InterPro" id="IPR015890">
    <property type="entry name" value="Chorismate_C"/>
</dbReference>
<dbReference type="Pfam" id="PF00425">
    <property type="entry name" value="Chorismate_bind"/>
    <property type="match status" value="1"/>
</dbReference>
<dbReference type="Proteomes" id="UP000192486">
    <property type="component" value="Chromosome"/>
</dbReference>
<evidence type="ECO:0000259" key="9">
    <source>
        <dbReference type="Pfam" id="PF00425"/>
    </source>
</evidence>